<dbReference type="InterPro" id="IPR003094">
    <property type="entry name" value="6Pfruct_kin"/>
</dbReference>
<dbReference type="SUPFAM" id="SSF53254">
    <property type="entry name" value="Phosphoglycerate mutase-like"/>
    <property type="match status" value="1"/>
</dbReference>
<dbReference type="InterPro" id="IPR001345">
    <property type="entry name" value="PG/BPGM_mutase_AS"/>
</dbReference>
<feature type="binding site" evidence="4">
    <location>
        <begin position="9"/>
        <end position="16"/>
    </location>
    <ligand>
        <name>substrate</name>
    </ligand>
</feature>
<comment type="caution">
    <text evidence="5">The sequence shown here is derived from an EMBL/GenBank/DDBJ whole genome shotgun (WGS) entry which is preliminary data.</text>
</comment>
<feature type="binding site" evidence="4">
    <location>
        <position position="58"/>
    </location>
    <ligand>
        <name>substrate</name>
    </ligand>
</feature>
<dbReference type="AlphaFoldDB" id="A0A1S8N2K5"/>
<reference evidence="5 6" key="1">
    <citation type="submission" date="2016-05" db="EMBL/GenBank/DDBJ databases">
        <title>Microbial solvent formation.</title>
        <authorList>
            <person name="Poehlein A."/>
            <person name="Montoya Solano J.D."/>
            <person name="Flitsch S."/>
            <person name="Krabben P."/>
            <person name="Duerre P."/>
            <person name="Daniel R."/>
        </authorList>
    </citation>
    <scope>NUCLEOTIDE SEQUENCE [LARGE SCALE GENOMIC DNA]</scope>
    <source>
        <strain evidence="5 6">L1-8</strain>
    </source>
</reference>
<evidence type="ECO:0000256" key="1">
    <source>
        <dbReference type="ARBA" id="ARBA00023152"/>
    </source>
</evidence>
<proteinExistence type="predicted"/>
<dbReference type="SMART" id="SM00855">
    <property type="entry name" value="PGAM"/>
    <property type="match status" value="1"/>
</dbReference>
<dbReference type="GO" id="GO:0005737">
    <property type="term" value="C:cytoplasm"/>
    <property type="evidence" value="ECO:0007669"/>
    <property type="project" value="TreeGrafter"/>
</dbReference>
<evidence type="ECO:0000256" key="4">
    <source>
        <dbReference type="PIRSR" id="PIRSR613078-2"/>
    </source>
</evidence>
<dbReference type="PANTHER" id="PTHR48100">
    <property type="entry name" value="BROAD-SPECIFICITY PHOSPHATASE YOR283W-RELATED"/>
    <property type="match status" value="1"/>
</dbReference>
<sequence>MKTTILLIRHGETEWNTLGKFQGCTDIALSQEGIKQARLLRDRLKGDFDFLYSSPLIRALETARIISEETNKKAIIAQDIREINFGEWEGLTIKEISEKYPEIFKCWRSDKLEGKFCGGDASIQNASNRAKECILNIVKEHKGEKVAIVAHGGIIKAALIGIFGWDMTMYHKMALGNTCINTIKFDINLKPVLLGLNDTNHLNYSAKTV</sequence>
<dbReference type="Pfam" id="PF00300">
    <property type="entry name" value="His_Phos_1"/>
    <property type="match status" value="1"/>
</dbReference>
<dbReference type="STRING" id="169679.CSACC_23670"/>
<evidence type="ECO:0000313" key="6">
    <source>
        <dbReference type="Proteomes" id="UP000191154"/>
    </source>
</evidence>
<evidence type="ECO:0000256" key="3">
    <source>
        <dbReference type="PIRSR" id="PIRSR613078-1"/>
    </source>
</evidence>
<accession>A0A1S8N2K5</accession>
<evidence type="ECO:0000256" key="2">
    <source>
        <dbReference type="ARBA" id="ARBA00023235"/>
    </source>
</evidence>
<feature type="active site" description="Tele-phosphohistidine intermediate" evidence="3">
    <location>
        <position position="10"/>
    </location>
</feature>
<feature type="active site" description="Proton donor/acceptor" evidence="3">
    <location>
        <position position="82"/>
    </location>
</feature>
<dbReference type="RefSeq" id="WP_077866299.1">
    <property type="nucleotide sequence ID" value="NZ_LZYZ01000006.1"/>
</dbReference>
<dbReference type="EC" id="3.1.3.3" evidence="5"/>
<dbReference type="CDD" id="cd07067">
    <property type="entry name" value="HP_PGM_like"/>
    <property type="match status" value="1"/>
</dbReference>
<keyword evidence="2" id="KW-0413">Isomerase</keyword>
<dbReference type="GO" id="GO:0005524">
    <property type="term" value="F:ATP binding"/>
    <property type="evidence" value="ECO:0007669"/>
    <property type="project" value="InterPro"/>
</dbReference>
<protein>
    <submittedName>
        <fullName evidence="5">Phosphoserine phosphatase 1</fullName>
        <ecNumber evidence="5">3.1.3.3</ecNumber>
    </submittedName>
</protein>
<dbReference type="Proteomes" id="UP000191154">
    <property type="component" value="Unassembled WGS sequence"/>
</dbReference>
<dbReference type="PANTHER" id="PTHR48100:SF1">
    <property type="entry name" value="HISTIDINE PHOSPHATASE FAMILY PROTEIN-RELATED"/>
    <property type="match status" value="1"/>
</dbReference>
<organism evidence="5 6">
    <name type="scientific">Clostridium saccharobutylicum</name>
    <dbReference type="NCBI Taxonomy" id="169679"/>
    <lineage>
        <taxon>Bacteria</taxon>
        <taxon>Bacillati</taxon>
        <taxon>Bacillota</taxon>
        <taxon>Clostridia</taxon>
        <taxon>Eubacteriales</taxon>
        <taxon>Clostridiaceae</taxon>
        <taxon>Clostridium</taxon>
    </lineage>
</organism>
<dbReference type="GO" id="GO:0016791">
    <property type="term" value="F:phosphatase activity"/>
    <property type="evidence" value="ECO:0007669"/>
    <property type="project" value="TreeGrafter"/>
</dbReference>
<name>A0A1S8N2K5_CLOSA</name>
<keyword evidence="1" id="KW-0324">Glycolysis</keyword>
<keyword evidence="5" id="KW-0378">Hydrolase</keyword>
<evidence type="ECO:0000313" key="5">
    <source>
        <dbReference type="EMBL" id="OOM10618.1"/>
    </source>
</evidence>
<dbReference type="PROSITE" id="PS00175">
    <property type="entry name" value="PG_MUTASE"/>
    <property type="match status" value="1"/>
</dbReference>
<dbReference type="GO" id="GO:0006003">
    <property type="term" value="P:fructose 2,6-bisphosphate metabolic process"/>
    <property type="evidence" value="ECO:0007669"/>
    <property type="project" value="InterPro"/>
</dbReference>
<dbReference type="InterPro" id="IPR050275">
    <property type="entry name" value="PGM_Phosphatase"/>
</dbReference>
<dbReference type="InterPro" id="IPR029033">
    <property type="entry name" value="His_PPase_superfam"/>
</dbReference>
<dbReference type="PRINTS" id="PR00991">
    <property type="entry name" value="6PFRUCTKNASE"/>
</dbReference>
<dbReference type="InterPro" id="IPR013078">
    <property type="entry name" value="His_Pase_superF_clade-1"/>
</dbReference>
<gene>
    <name evidence="5" type="primary">pspA</name>
    <name evidence="5" type="ORF">CLOSAC_32390</name>
</gene>
<dbReference type="Gene3D" id="3.40.50.1240">
    <property type="entry name" value="Phosphoglycerate mutase-like"/>
    <property type="match status" value="1"/>
</dbReference>
<dbReference type="EMBL" id="LZYZ01000006">
    <property type="protein sequence ID" value="OOM10618.1"/>
    <property type="molecule type" value="Genomic_DNA"/>
</dbReference>